<evidence type="ECO:0000313" key="4">
    <source>
        <dbReference type="Proteomes" id="UP000645555"/>
    </source>
</evidence>
<reference evidence="3" key="1">
    <citation type="journal article" date="2014" name="Int. J. Syst. Evol. Microbiol.">
        <title>Complete genome sequence of Corynebacterium casei LMG S-19264T (=DSM 44701T), isolated from a smear-ripened cheese.</title>
        <authorList>
            <consortium name="US DOE Joint Genome Institute (JGI-PGF)"/>
            <person name="Walter F."/>
            <person name="Albersmeier A."/>
            <person name="Kalinowski J."/>
            <person name="Ruckert C."/>
        </authorList>
    </citation>
    <scope>NUCLEOTIDE SEQUENCE</scope>
    <source>
        <strain evidence="3">JCM 4956</strain>
    </source>
</reference>
<accession>A0A918NBU5</accession>
<keyword evidence="2" id="KW-0812">Transmembrane</keyword>
<reference evidence="3" key="2">
    <citation type="submission" date="2020-09" db="EMBL/GenBank/DDBJ databases">
        <authorList>
            <person name="Sun Q."/>
            <person name="Ohkuma M."/>
        </authorList>
    </citation>
    <scope>NUCLEOTIDE SEQUENCE</scope>
    <source>
        <strain evidence="3">JCM 4956</strain>
    </source>
</reference>
<name>A0A918NBU5_9ACTN</name>
<feature type="transmembrane region" description="Helical" evidence="2">
    <location>
        <begin position="159"/>
        <end position="180"/>
    </location>
</feature>
<dbReference type="Proteomes" id="UP000645555">
    <property type="component" value="Unassembled WGS sequence"/>
</dbReference>
<sequence length="207" mass="23013">MDPGTHPAQPPPDDLPRLLLWRWRRNPLRRRSDLVQAWIALGLFLAVLAAVPAAMFLAGDAAYRHHLRTARHEAATRHSTTAVLVHDAPRHPEPGSEEARQTRYPVDVRYSDAQDRTRTGRADVLPGLPAGSTVSVWTGADGRLTDPPMNGDQIRSRTMGTALAAALAVPLVAAAVYRYAGRCLERRNLARWHADWARTAPRWDAYQ</sequence>
<proteinExistence type="predicted"/>
<keyword evidence="4" id="KW-1185">Reference proteome</keyword>
<dbReference type="PANTHER" id="PTHR42305">
    <property type="entry name" value="MEMBRANE PROTEIN RV1733C-RELATED"/>
    <property type="match status" value="1"/>
</dbReference>
<feature type="region of interest" description="Disordered" evidence="1">
    <location>
        <begin position="87"/>
        <end position="106"/>
    </location>
</feature>
<feature type="compositionally biased region" description="Basic and acidic residues" evidence="1">
    <location>
        <begin position="87"/>
        <end position="101"/>
    </location>
</feature>
<evidence type="ECO:0000313" key="3">
    <source>
        <dbReference type="EMBL" id="GGX56306.1"/>
    </source>
</evidence>
<evidence type="ECO:0008006" key="5">
    <source>
        <dbReference type="Google" id="ProtNLM"/>
    </source>
</evidence>
<dbReference type="EMBL" id="BMWD01000007">
    <property type="protein sequence ID" value="GGX56306.1"/>
    <property type="molecule type" value="Genomic_DNA"/>
</dbReference>
<dbReference type="PANTHER" id="PTHR42305:SF1">
    <property type="entry name" value="MEMBRANE PROTEIN RV1733C-RELATED"/>
    <property type="match status" value="1"/>
</dbReference>
<dbReference type="InterPro" id="IPR039708">
    <property type="entry name" value="MT1774/Rv1733c-like"/>
</dbReference>
<organism evidence="3 4">
    <name type="scientific">Streptomyces fructofermentans</name>
    <dbReference type="NCBI Taxonomy" id="152141"/>
    <lineage>
        <taxon>Bacteria</taxon>
        <taxon>Bacillati</taxon>
        <taxon>Actinomycetota</taxon>
        <taxon>Actinomycetes</taxon>
        <taxon>Kitasatosporales</taxon>
        <taxon>Streptomycetaceae</taxon>
        <taxon>Streptomyces</taxon>
    </lineage>
</organism>
<evidence type="ECO:0000256" key="1">
    <source>
        <dbReference type="SAM" id="MobiDB-lite"/>
    </source>
</evidence>
<gene>
    <name evidence="3" type="ORF">GCM10010515_24600</name>
</gene>
<comment type="caution">
    <text evidence="3">The sequence shown here is derived from an EMBL/GenBank/DDBJ whole genome shotgun (WGS) entry which is preliminary data.</text>
</comment>
<keyword evidence="2" id="KW-1133">Transmembrane helix</keyword>
<protein>
    <recommendedName>
        <fullName evidence="5">Proline rich protein membrane protein</fullName>
    </recommendedName>
</protein>
<evidence type="ECO:0000256" key="2">
    <source>
        <dbReference type="SAM" id="Phobius"/>
    </source>
</evidence>
<keyword evidence="2" id="KW-0472">Membrane</keyword>
<dbReference type="RefSeq" id="WP_190035474.1">
    <property type="nucleotide sequence ID" value="NZ_BMWD01000007.1"/>
</dbReference>
<dbReference type="AlphaFoldDB" id="A0A918NBU5"/>
<feature type="transmembrane region" description="Helical" evidence="2">
    <location>
        <begin position="35"/>
        <end position="58"/>
    </location>
</feature>